<comment type="caution">
    <text evidence="2">The sequence shown here is derived from an EMBL/GenBank/DDBJ whole genome shotgun (WGS) entry which is preliminary data.</text>
</comment>
<dbReference type="Proteomes" id="UP000826195">
    <property type="component" value="Unassembled WGS sequence"/>
</dbReference>
<proteinExistence type="predicted"/>
<evidence type="ECO:0000313" key="3">
    <source>
        <dbReference type="Proteomes" id="UP000826195"/>
    </source>
</evidence>
<feature type="compositionally biased region" description="Basic and acidic residues" evidence="1">
    <location>
        <begin position="222"/>
        <end position="231"/>
    </location>
</feature>
<accession>A0AAV7J9K0</accession>
<evidence type="ECO:0000313" key="2">
    <source>
        <dbReference type="EMBL" id="KAH0568723.1"/>
    </source>
</evidence>
<keyword evidence="3" id="KW-1185">Reference proteome</keyword>
<evidence type="ECO:0000256" key="1">
    <source>
        <dbReference type="SAM" id="MobiDB-lite"/>
    </source>
</evidence>
<name>A0AAV7J9K0_COTGL</name>
<protein>
    <submittedName>
        <fullName evidence="2">Uncharacterized protein</fullName>
    </submittedName>
</protein>
<sequence length="231" mass="26260">MFNAAQTLAPGYRVSDTLWLVLHREQCQLLYPVKHCSRLKAIRRGKQDRTTQRPATYLTLAFCPQMYRHQRHASYAVLANTFISDRYSREPQLPSYNATDNILLVLVLFLVIRVHPDPHPHPGYSRVSGTRSCLLSLVLHRVTADRRLRAYLATNRTALENKPKSKTKKKECSPSSLSPSFLTVFLPKLLANVNTYVCVVILEGKGSKRVPVRSDNPQEFDVEGRDVFSPG</sequence>
<dbReference type="EMBL" id="JAHXZJ010000001">
    <property type="protein sequence ID" value="KAH0568723.1"/>
    <property type="molecule type" value="Genomic_DNA"/>
</dbReference>
<gene>
    <name evidence="2" type="ORF">KQX54_021413</name>
</gene>
<dbReference type="AlphaFoldDB" id="A0AAV7J9K0"/>
<feature type="region of interest" description="Disordered" evidence="1">
    <location>
        <begin position="212"/>
        <end position="231"/>
    </location>
</feature>
<reference evidence="2 3" key="1">
    <citation type="journal article" date="2021" name="J. Hered.">
        <title>A chromosome-level genome assembly of the parasitoid wasp, Cotesia glomerata (Hymenoptera: Braconidae).</title>
        <authorList>
            <person name="Pinto B.J."/>
            <person name="Weis J.J."/>
            <person name="Gamble T."/>
            <person name="Ode P.J."/>
            <person name="Paul R."/>
            <person name="Zaspel J.M."/>
        </authorList>
    </citation>
    <scope>NUCLEOTIDE SEQUENCE [LARGE SCALE GENOMIC DNA]</scope>
    <source>
        <strain evidence="2">CgM1</strain>
    </source>
</reference>
<organism evidence="2 3">
    <name type="scientific">Cotesia glomerata</name>
    <name type="common">Lepidopteran parasitic wasp</name>
    <name type="synonym">Apanteles glomeratus</name>
    <dbReference type="NCBI Taxonomy" id="32391"/>
    <lineage>
        <taxon>Eukaryota</taxon>
        <taxon>Metazoa</taxon>
        <taxon>Ecdysozoa</taxon>
        <taxon>Arthropoda</taxon>
        <taxon>Hexapoda</taxon>
        <taxon>Insecta</taxon>
        <taxon>Pterygota</taxon>
        <taxon>Neoptera</taxon>
        <taxon>Endopterygota</taxon>
        <taxon>Hymenoptera</taxon>
        <taxon>Apocrita</taxon>
        <taxon>Ichneumonoidea</taxon>
        <taxon>Braconidae</taxon>
        <taxon>Microgastrinae</taxon>
        <taxon>Cotesia</taxon>
    </lineage>
</organism>